<keyword evidence="6" id="KW-1185">Reference proteome</keyword>
<dbReference type="PANTHER" id="PTHR40083">
    <property type="entry name" value="UPF0122 PROTEIN CBO2450/CLC_2298"/>
    <property type="match status" value="1"/>
</dbReference>
<protein>
    <recommendedName>
        <fullName evidence="3">UPF0122 protein NRE15_00065</fullName>
    </recommendedName>
</protein>
<evidence type="ECO:0000256" key="1">
    <source>
        <dbReference type="ARBA" id="ARBA00008720"/>
    </source>
</evidence>
<dbReference type="InterPro" id="IPR054831">
    <property type="entry name" value="UPF0122_fam_protein"/>
</dbReference>
<sequence>MSLEKTIYIGSLFSIYKPLLTEKQQEMLSLYYEEDFSLSEIADQFGISRQGVRDNIRRGENQLQNYEAALSMHANRIKRLSLLDELQAQVDEPNLRRLIEQLKQIEE</sequence>
<dbReference type="InterPro" id="IPR013324">
    <property type="entry name" value="RNA_pol_sigma_r3/r4-like"/>
</dbReference>
<evidence type="ECO:0000313" key="6">
    <source>
        <dbReference type="Proteomes" id="UP001315967"/>
    </source>
</evidence>
<keyword evidence="5" id="KW-0238">DNA-binding</keyword>
<gene>
    <name evidence="5" type="ORF">NRE15_00065</name>
</gene>
<accession>A0ABY5P5W0</accession>
<organism evidence="5 6">
    <name type="scientific">Fundicoccus culcitae</name>
    <dbReference type="NCBI Taxonomy" id="2969821"/>
    <lineage>
        <taxon>Bacteria</taxon>
        <taxon>Bacillati</taxon>
        <taxon>Bacillota</taxon>
        <taxon>Bacilli</taxon>
        <taxon>Lactobacillales</taxon>
        <taxon>Aerococcaceae</taxon>
        <taxon>Fundicoccus</taxon>
    </lineage>
</organism>
<comment type="similarity">
    <text evidence="1 3">Belongs to the UPF0122 family.</text>
</comment>
<feature type="coiled-coil region" evidence="4">
    <location>
        <begin position="49"/>
        <end position="76"/>
    </location>
</feature>
<reference evidence="5 6" key="1">
    <citation type="submission" date="2022-08" db="EMBL/GenBank/DDBJ databases">
        <title>Aerococcaceae sp. nov isolated from spoiled eye mask.</title>
        <authorList>
            <person name="Zhou G."/>
            <person name="Xie X.-B."/>
            <person name="Shi Q.-S."/>
            <person name="Wang Y.-S."/>
            <person name="Wen X."/>
            <person name="Peng H."/>
            <person name="Yang X.-J."/>
            <person name="Tao H.-B."/>
            <person name="Huang X.-M."/>
        </authorList>
    </citation>
    <scope>NUCLEOTIDE SEQUENCE [LARGE SCALE GENOMIC DNA]</scope>
    <source>
        <strain evidence="6">DM20194951</strain>
    </source>
</reference>
<dbReference type="PANTHER" id="PTHR40083:SF1">
    <property type="entry name" value="UPF0122 PROTEIN YLXM"/>
    <property type="match status" value="1"/>
</dbReference>
<dbReference type="EMBL" id="CP102453">
    <property type="protein sequence ID" value="UUX34101.1"/>
    <property type="molecule type" value="Genomic_DNA"/>
</dbReference>
<evidence type="ECO:0000313" key="5">
    <source>
        <dbReference type="EMBL" id="UUX34101.1"/>
    </source>
</evidence>
<dbReference type="InterPro" id="IPR036388">
    <property type="entry name" value="WH-like_DNA-bd_sf"/>
</dbReference>
<dbReference type="SUPFAM" id="SSF88659">
    <property type="entry name" value="Sigma3 and sigma4 domains of RNA polymerase sigma factors"/>
    <property type="match status" value="1"/>
</dbReference>
<dbReference type="RefSeq" id="WP_313793604.1">
    <property type="nucleotide sequence ID" value="NZ_CP102453.1"/>
</dbReference>
<evidence type="ECO:0000256" key="2">
    <source>
        <dbReference type="ARBA" id="ARBA00024764"/>
    </source>
</evidence>
<proteinExistence type="inferred from homology"/>
<dbReference type="Pfam" id="PF04297">
    <property type="entry name" value="UPF0122"/>
    <property type="match status" value="1"/>
</dbReference>
<dbReference type="InterPro" id="IPR007394">
    <property type="entry name" value="UPF0122"/>
</dbReference>
<dbReference type="GO" id="GO:0003677">
    <property type="term" value="F:DNA binding"/>
    <property type="evidence" value="ECO:0007669"/>
    <property type="project" value="UniProtKB-KW"/>
</dbReference>
<dbReference type="Proteomes" id="UP001315967">
    <property type="component" value="Chromosome"/>
</dbReference>
<dbReference type="Gene3D" id="1.10.10.10">
    <property type="entry name" value="Winged helix-like DNA-binding domain superfamily/Winged helix DNA-binding domain"/>
    <property type="match status" value="1"/>
</dbReference>
<keyword evidence="4" id="KW-0175">Coiled coil</keyword>
<dbReference type="HAMAP" id="MF_00245">
    <property type="entry name" value="UPF0122"/>
    <property type="match status" value="1"/>
</dbReference>
<dbReference type="NCBIfam" id="NF045758">
    <property type="entry name" value="YlxM"/>
    <property type="match status" value="1"/>
</dbReference>
<evidence type="ECO:0000256" key="3">
    <source>
        <dbReference type="HAMAP-Rule" id="MF_00245"/>
    </source>
</evidence>
<comment type="function">
    <text evidence="2 3">Might take part in the signal recognition particle (SRP) pathway. This is inferred from the conservation of its genetic proximity to ftsY/ffh. May be a regulatory protein.</text>
</comment>
<evidence type="ECO:0000256" key="4">
    <source>
        <dbReference type="SAM" id="Coils"/>
    </source>
</evidence>
<name>A0ABY5P5W0_9LACT</name>